<sequence length="144" mass="15116">MRKKKLSARLSAVCLALLAVTAVTAGLPGTAVASPGPAEPRTLAAADTSAPQRLRADFDGDGKADLAVWRPSNGTWYVIRSSDGGRTDQQYGMSGDVPVSGDFDGDGKADFAIWRPSNGTWYILRTTDGGQTIQQYGLSGDIPV</sequence>
<reference evidence="4" key="1">
    <citation type="submission" date="2015-07" db="EMBL/GenBank/DDBJ databases">
        <authorList>
            <person name="Noorani M."/>
        </authorList>
    </citation>
    <scope>NUCLEOTIDE SEQUENCE [LARGE SCALE GENOMIC DNA]</scope>
    <source>
        <strain evidence="4">ATCC 27428</strain>
    </source>
</reference>
<dbReference type="OrthoDB" id="4018258at2"/>
<evidence type="ECO:0000313" key="5">
    <source>
        <dbReference type="Proteomes" id="UP000235945"/>
    </source>
</evidence>
<dbReference type="AlphaFoldDB" id="A0A2N8P0Z4"/>
<comment type="caution">
    <text evidence="4">The sequence shown here is derived from an EMBL/GenBank/DDBJ whole genome shotgun (WGS) entry which is preliminary data.</text>
</comment>
<dbReference type="SUPFAM" id="SSF69318">
    <property type="entry name" value="Integrin alpha N-terminal domain"/>
    <property type="match status" value="1"/>
</dbReference>
<organism evidence="4 5">
    <name type="scientific">Streptomyces eurocidicus</name>
    <name type="common">Streptoverticillium eurocidicus</name>
    <dbReference type="NCBI Taxonomy" id="66423"/>
    <lineage>
        <taxon>Bacteria</taxon>
        <taxon>Bacillati</taxon>
        <taxon>Actinomycetota</taxon>
        <taxon>Actinomycetes</taxon>
        <taxon>Kitasatosporales</taxon>
        <taxon>Streptomycetaceae</taxon>
        <taxon>Streptomyces</taxon>
    </lineage>
</organism>
<protein>
    <recommendedName>
        <fullName evidence="7">VCBS repeat-containing protein</fullName>
    </recommendedName>
</protein>
<feature type="signal peptide" evidence="2">
    <location>
        <begin position="1"/>
        <end position="25"/>
    </location>
</feature>
<name>A0A2N8P0Z4_STREU</name>
<dbReference type="EMBL" id="JACHJF010000021">
    <property type="protein sequence ID" value="MBB5121833.1"/>
    <property type="molecule type" value="Genomic_DNA"/>
</dbReference>
<dbReference type="Proteomes" id="UP000235945">
    <property type="component" value="Unassembled WGS sequence"/>
</dbReference>
<evidence type="ECO:0000256" key="2">
    <source>
        <dbReference type="SAM" id="SignalP"/>
    </source>
</evidence>
<gene>
    <name evidence="4" type="ORF">AF335_09260</name>
    <name evidence="3" type="ORF">FHS36_005302</name>
</gene>
<dbReference type="RefSeq" id="WP_102917804.1">
    <property type="nucleotide sequence ID" value="NZ_JACHJF010000021.1"/>
</dbReference>
<evidence type="ECO:0000256" key="1">
    <source>
        <dbReference type="SAM" id="MobiDB-lite"/>
    </source>
</evidence>
<evidence type="ECO:0000313" key="3">
    <source>
        <dbReference type="EMBL" id="MBB5121833.1"/>
    </source>
</evidence>
<reference evidence="3 6" key="3">
    <citation type="submission" date="2020-08" db="EMBL/GenBank/DDBJ databases">
        <title>Genomic Encyclopedia of Type Strains, Phase III (KMG-III): the genomes of soil and plant-associated and newly described type strains.</title>
        <authorList>
            <person name="Whitman W."/>
        </authorList>
    </citation>
    <scope>NUCLEOTIDE SEQUENCE [LARGE SCALE GENOMIC DNA]</scope>
    <source>
        <strain evidence="3 6">CECT 3259</strain>
    </source>
</reference>
<dbReference type="PANTHER" id="PTHR39431">
    <property type="entry name" value="FRPA/C-RELATED PROTEIN"/>
    <property type="match status" value="1"/>
</dbReference>
<dbReference type="Gene3D" id="2.130.10.130">
    <property type="entry name" value="Integrin alpha, N-terminal"/>
    <property type="match status" value="1"/>
</dbReference>
<accession>A0A2N8P0Z4</accession>
<dbReference type="InterPro" id="IPR028994">
    <property type="entry name" value="Integrin_alpha_N"/>
</dbReference>
<dbReference type="PANTHER" id="PTHR39431:SF1">
    <property type="entry name" value="FRPA_C-RELATED PROTEIN"/>
    <property type="match status" value="1"/>
</dbReference>
<keyword evidence="5" id="KW-1185">Reference proteome</keyword>
<proteinExistence type="predicted"/>
<keyword evidence="2" id="KW-0732">Signal</keyword>
<dbReference type="Proteomes" id="UP000528608">
    <property type="component" value="Unassembled WGS sequence"/>
</dbReference>
<dbReference type="EMBL" id="LGUI01000002">
    <property type="protein sequence ID" value="PNE34693.1"/>
    <property type="molecule type" value="Genomic_DNA"/>
</dbReference>
<evidence type="ECO:0008006" key="7">
    <source>
        <dbReference type="Google" id="ProtNLM"/>
    </source>
</evidence>
<evidence type="ECO:0000313" key="4">
    <source>
        <dbReference type="EMBL" id="PNE34693.1"/>
    </source>
</evidence>
<reference evidence="5" key="2">
    <citation type="submission" date="2015-07" db="EMBL/GenBank/DDBJ databases">
        <authorList>
            <person name="Graham D.E."/>
            <person name="Giannone R.J."/>
            <person name="Gulvik C.A."/>
            <person name="Hettich R.L."/>
            <person name="Klingeman D.M."/>
            <person name="Mahan K.M."/>
            <person name="Parry R.J."/>
            <person name="Spain J.C."/>
        </authorList>
    </citation>
    <scope>NUCLEOTIDE SEQUENCE [LARGE SCALE GENOMIC DNA]</scope>
    <source>
        <strain evidence="5">ATCC 27428</strain>
    </source>
</reference>
<feature type="region of interest" description="Disordered" evidence="1">
    <location>
        <begin position="31"/>
        <end position="50"/>
    </location>
</feature>
<feature type="chain" id="PRO_5042698235" description="VCBS repeat-containing protein" evidence="2">
    <location>
        <begin position="26"/>
        <end position="144"/>
    </location>
</feature>
<evidence type="ECO:0000313" key="6">
    <source>
        <dbReference type="Proteomes" id="UP000528608"/>
    </source>
</evidence>